<dbReference type="PANTHER" id="PTHR44846:SF17">
    <property type="entry name" value="GNTR-FAMILY TRANSCRIPTIONAL REGULATOR"/>
    <property type="match status" value="1"/>
</dbReference>
<keyword evidence="2" id="KW-0238">DNA-binding</keyword>
<dbReference type="InterPro" id="IPR050679">
    <property type="entry name" value="Bact_HTH_transcr_reg"/>
</dbReference>
<dbReference type="Proteomes" id="UP001500683">
    <property type="component" value="Unassembled WGS sequence"/>
</dbReference>
<comment type="caution">
    <text evidence="5">The sequence shown here is derived from an EMBL/GenBank/DDBJ whole genome shotgun (WGS) entry which is preliminary data.</text>
</comment>
<feature type="domain" description="HTH gntR-type" evidence="4">
    <location>
        <begin position="8"/>
        <end position="76"/>
    </location>
</feature>
<evidence type="ECO:0000313" key="6">
    <source>
        <dbReference type="Proteomes" id="UP001500683"/>
    </source>
</evidence>
<evidence type="ECO:0000313" key="5">
    <source>
        <dbReference type="EMBL" id="GAA4065850.1"/>
    </source>
</evidence>
<evidence type="ECO:0000256" key="1">
    <source>
        <dbReference type="ARBA" id="ARBA00023015"/>
    </source>
</evidence>
<keyword evidence="3" id="KW-0804">Transcription</keyword>
<dbReference type="PANTHER" id="PTHR44846">
    <property type="entry name" value="MANNOSYL-D-GLYCERATE TRANSPORT/METABOLISM SYSTEM REPRESSOR MNGR-RELATED"/>
    <property type="match status" value="1"/>
</dbReference>
<feature type="domain" description="HTH gntR-type" evidence="4">
    <location>
        <begin position="82"/>
        <end position="150"/>
    </location>
</feature>
<sequence length="152" mass="16627">MTRRESLWGAYRSIAGVLRRRVETGTYPAGVRLPGEHALSREFGVTRNTVRRAVGTLEDEGLIVAVPGVGRFVRGAASEDARPKYERIAGELRAQIESGAFVPGAALPSEARICERYGVSRFTARQALRQLEAAGLVECVRGRGRVVLPRRP</sequence>
<evidence type="ECO:0000256" key="2">
    <source>
        <dbReference type="ARBA" id="ARBA00023125"/>
    </source>
</evidence>
<evidence type="ECO:0000256" key="3">
    <source>
        <dbReference type="ARBA" id="ARBA00023163"/>
    </source>
</evidence>
<dbReference type="PROSITE" id="PS50949">
    <property type="entry name" value="HTH_GNTR"/>
    <property type="match status" value="2"/>
</dbReference>
<organism evidence="5 6">
    <name type="scientific">Actinomadura miaoliensis</name>
    <dbReference type="NCBI Taxonomy" id="430685"/>
    <lineage>
        <taxon>Bacteria</taxon>
        <taxon>Bacillati</taxon>
        <taxon>Actinomycetota</taxon>
        <taxon>Actinomycetes</taxon>
        <taxon>Streptosporangiales</taxon>
        <taxon>Thermomonosporaceae</taxon>
        <taxon>Actinomadura</taxon>
    </lineage>
</organism>
<dbReference type="SMART" id="SM00345">
    <property type="entry name" value="HTH_GNTR"/>
    <property type="match status" value="2"/>
</dbReference>
<proteinExistence type="predicted"/>
<dbReference type="CDD" id="cd07377">
    <property type="entry name" value="WHTH_GntR"/>
    <property type="match status" value="2"/>
</dbReference>
<keyword evidence="6" id="KW-1185">Reference proteome</keyword>
<dbReference type="InterPro" id="IPR036388">
    <property type="entry name" value="WH-like_DNA-bd_sf"/>
</dbReference>
<dbReference type="Pfam" id="PF00392">
    <property type="entry name" value="GntR"/>
    <property type="match status" value="2"/>
</dbReference>
<dbReference type="Gene3D" id="1.10.10.10">
    <property type="entry name" value="Winged helix-like DNA-binding domain superfamily/Winged helix DNA-binding domain"/>
    <property type="match status" value="2"/>
</dbReference>
<dbReference type="PRINTS" id="PR00035">
    <property type="entry name" value="HTHGNTR"/>
</dbReference>
<dbReference type="InterPro" id="IPR000524">
    <property type="entry name" value="Tscrpt_reg_HTH_GntR"/>
</dbReference>
<dbReference type="InterPro" id="IPR036390">
    <property type="entry name" value="WH_DNA-bd_sf"/>
</dbReference>
<gene>
    <name evidence="5" type="ORF">GCM10022214_20070</name>
</gene>
<keyword evidence="1" id="KW-0805">Transcription regulation</keyword>
<reference evidence="6" key="1">
    <citation type="journal article" date="2019" name="Int. J. Syst. Evol. Microbiol.">
        <title>The Global Catalogue of Microorganisms (GCM) 10K type strain sequencing project: providing services to taxonomists for standard genome sequencing and annotation.</title>
        <authorList>
            <consortium name="The Broad Institute Genomics Platform"/>
            <consortium name="The Broad Institute Genome Sequencing Center for Infectious Disease"/>
            <person name="Wu L."/>
            <person name="Ma J."/>
        </authorList>
    </citation>
    <scope>NUCLEOTIDE SEQUENCE [LARGE SCALE GENOMIC DNA]</scope>
    <source>
        <strain evidence="6">JCM 16702</strain>
    </source>
</reference>
<evidence type="ECO:0000259" key="4">
    <source>
        <dbReference type="PROSITE" id="PS50949"/>
    </source>
</evidence>
<accession>A0ABP7VEV8</accession>
<protein>
    <recommendedName>
        <fullName evidence="4">HTH gntR-type domain-containing protein</fullName>
    </recommendedName>
</protein>
<dbReference type="EMBL" id="BAAAZG010000009">
    <property type="protein sequence ID" value="GAA4065850.1"/>
    <property type="molecule type" value="Genomic_DNA"/>
</dbReference>
<name>A0ABP7VEV8_9ACTN</name>
<dbReference type="RefSeq" id="WP_344944167.1">
    <property type="nucleotide sequence ID" value="NZ_BAAAZG010000009.1"/>
</dbReference>
<dbReference type="SUPFAM" id="SSF46785">
    <property type="entry name" value="Winged helix' DNA-binding domain"/>
    <property type="match status" value="2"/>
</dbReference>